<proteinExistence type="inferred from homology"/>
<dbReference type="SUPFAM" id="SSF57716">
    <property type="entry name" value="Glucocorticoid receptor-like (DNA-binding domain)"/>
    <property type="match status" value="1"/>
</dbReference>
<dbReference type="GO" id="GO:0000228">
    <property type="term" value="C:nuclear chromosome"/>
    <property type="evidence" value="ECO:0007669"/>
    <property type="project" value="InterPro"/>
</dbReference>
<evidence type="ECO:0000256" key="3">
    <source>
        <dbReference type="ARBA" id="ARBA00023015"/>
    </source>
</evidence>
<dbReference type="GO" id="GO:0006338">
    <property type="term" value="P:chromatin remodeling"/>
    <property type="evidence" value="ECO:0007669"/>
    <property type="project" value="InterPro"/>
</dbReference>
<dbReference type="Pfam" id="PF04855">
    <property type="entry name" value="SNF5"/>
    <property type="match status" value="1"/>
</dbReference>
<keyword evidence="4" id="KW-0804">Transcription</keyword>
<comment type="subcellular location">
    <subcellularLocation>
        <location evidence="1">Nucleus</location>
    </subcellularLocation>
</comment>
<keyword evidence="8" id="KW-1185">Reference proteome</keyword>
<organism evidence="7 8">
    <name type="scientific">Tuber aestivum</name>
    <name type="common">summer truffle</name>
    <dbReference type="NCBI Taxonomy" id="59557"/>
    <lineage>
        <taxon>Eukaryota</taxon>
        <taxon>Fungi</taxon>
        <taxon>Dikarya</taxon>
        <taxon>Ascomycota</taxon>
        <taxon>Pezizomycotina</taxon>
        <taxon>Pezizomycetes</taxon>
        <taxon>Pezizales</taxon>
        <taxon>Tuberaceae</taxon>
        <taxon>Tuber</taxon>
    </lineage>
</organism>
<dbReference type="Proteomes" id="UP001412239">
    <property type="component" value="Unassembled WGS sequence"/>
</dbReference>
<evidence type="ECO:0000313" key="7">
    <source>
        <dbReference type="EMBL" id="CUS14863.1"/>
    </source>
</evidence>
<feature type="region of interest" description="Disordered" evidence="6">
    <location>
        <begin position="24"/>
        <end position="51"/>
    </location>
</feature>
<feature type="region of interest" description="Disordered" evidence="6">
    <location>
        <begin position="353"/>
        <end position="416"/>
    </location>
</feature>
<evidence type="ECO:0000313" key="8">
    <source>
        <dbReference type="Proteomes" id="UP001412239"/>
    </source>
</evidence>
<protein>
    <recommendedName>
        <fullName evidence="9">GATA-type domain-containing protein</fullName>
    </recommendedName>
</protein>
<dbReference type="PANTHER" id="PTHR10019">
    <property type="entry name" value="SNF5"/>
    <property type="match status" value="1"/>
</dbReference>
<sequence length="482" mass="52445">MKPPQALTTTYATRIATFSTALITPAGLNPSSGAPGATPVGERSSGRTKRGTTVVNYAEVDGDDDLEVDGESSVGQRGPNTLIVGGGPPQNGLGTNIMGNVVEAIRRPVQVPGRPAQPRTSQGVYRTEHQLLAASNLPSILIPIRLDFDLDPPSRGRIHDSFLWNLNETLITPDNFAITTCVDLDLPLQPYASMISAAIRDQISEYAPVAAIPISEESGEMRVVCNLNVNLGERVYTDRFEWDLTGGLSPEYFAKSVAADLGLTGEFIPAIAHAIYEFCLQKKKDLCETGITPELENDAHRPETEAGWRVDLESLGAEWESKVETLTREEIDKREGDREREIRRLRRDTARLGGAPGGVIMPSHWGPGASNDMGGEEQMGRGSRVKRKRQRSFSPPARGTPTRTPSNQQGNGINGSGGILNGGLTEWEKQNWRCSWCFIPGTGTWGVREGPDGPKTLCHNCGQAWMETGVLPEWAKGLHMRQ</sequence>
<evidence type="ECO:0008006" key="9">
    <source>
        <dbReference type="Google" id="ProtNLM"/>
    </source>
</evidence>
<evidence type="ECO:0000256" key="2">
    <source>
        <dbReference type="ARBA" id="ARBA00010239"/>
    </source>
</evidence>
<reference evidence="7" key="1">
    <citation type="submission" date="2015-10" db="EMBL/GenBank/DDBJ databases">
        <authorList>
            <person name="Regsiter A."/>
            <person name="william w."/>
        </authorList>
    </citation>
    <scope>NUCLEOTIDE SEQUENCE</scope>
    <source>
        <strain evidence="7">Montdore</strain>
    </source>
</reference>
<evidence type="ECO:0000256" key="4">
    <source>
        <dbReference type="ARBA" id="ARBA00023163"/>
    </source>
</evidence>
<name>A0A292Q7X5_9PEZI</name>
<evidence type="ECO:0000256" key="6">
    <source>
        <dbReference type="SAM" id="MobiDB-lite"/>
    </source>
</evidence>
<keyword evidence="5" id="KW-0539">Nucleus</keyword>
<evidence type="ECO:0000256" key="5">
    <source>
        <dbReference type="ARBA" id="ARBA00023242"/>
    </source>
</evidence>
<dbReference type="InterPro" id="IPR006939">
    <property type="entry name" value="SNF5"/>
</dbReference>
<dbReference type="EMBL" id="LN890954">
    <property type="protein sequence ID" value="CUS14863.1"/>
    <property type="molecule type" value="Genomic_DNA"/>
</dbReference>
<feature type="region of interest" description="Disordered" evidence="6">
    <location>
        <begin position="64"/>
        <end position="90"/>
    </location>
</feature>
<keyword evidence="3" id="KW-0805">Transcription regulation</keyword>
<comment type="similarity">
    <text evidence="2">Belongs to the SNF5 family.</text>
</comment>
<dbReference type="AlphaFoldDB" id="A0A292Q7X5"/>
<gene>
    <name evidence="7" type="ORF">GSTUAT00000933001</name>
</gene>
<accession>A0A292Q7X5</accession>
<evidence type="ECO:0000256" key="1">
    <source>
        <dbReference type="ARBA" id="ARBA00004123"/>
    </source>
</evidence>